<dbReference type="PANTHER" id="PTHR40465">
    <property type="entry name" value="CHROMOSOME 1, WHOLE GENOME SHOTGUN SEQUENCE"/>
    <property type="match status" value="1"/>
</dbReference>
<keyword evidence="1" id="KW-1133">Transmembrane helix</keyword>
<dbReference type="AlphaFoldDB" id="A0A9P5PCU5"/>
<evidence type="ECO:0000256" key="1">
    <source>
        <dbReference type="SAM" id="Phobius"/>
    </source>
</evidence>
<evidence type="ECO:0000313" key="4">
    <source>
        <dbReference type="Proteomes" id="UP000772434"/>
    </source>
</evidence>
<dbReference type="PANTHER" id="PTHR40465:SF1">
    <property type="entry name" value="DUF6534 DOMAIN-CONTAINING PROTEIN"/>
    <property type="match status" value="1"/>
</dbReference>
<gene>
    <name evidence="3" type="ORF">BDP27DRAFT_443116</name>
</gene>
<dbReference type="EMBL" id="JADNRY010000274">
    <property type="protein sequence ID" value="KAF9059855.1"/>
    <property type="molecule type" value="Genomic_DNA"/>
</dbReference>
<feature type="transmembrane region" description="Helical" evidence="1">
    <location>
        <begin position="123"/>
        <end position="143"/>
    </location>
</feature>
<comment type="caution">
    <text evidence="3">The sequence shown here is derived from an EMBL/GenBank/DDBJ whole genome shotgun (WGS) entry which is preliminary data.</text>
</comment>
<protein>
    <recommendedName>
        <fullName evidence="2">DUF6534 domain-containing protein</fullName>
    </recommendedName>
</protein>
<name>A0A9P5PCU5_9AGAR</name>
<dbReference type="InterPro" id="IPR045339">
    <property type="entry name" value="DUF6534"/>
</dbReference>
<keyword evidence="1" id="KW-0812">Transmembrane</keyword>
<evidence type="ECO:0000259" key="2">
    <source>
        <dbReference type="Pfam" id="PF20152"/>
    </source>
</evidence>
<proteinExistence type="predicted"/>
<feature type="transmembrane region" description="Helical" evidence="1">
    <location>
        <begin position="15"/>
        <end position="37"/>
    </location>
</feature>
<dbReference type="Proteomes" id="UP000772434">
    <property type="component" value="Unassembled WGS sequence"/>
</dbReference>
<organism evidence="3 4">
    <name type="scientific">Rhodocollybia butyracea</name>
    <dbReference type="NCBI Taxonomy" id="206335"/>
    <lineage>
        <taxon>Eukaryota</taxon>
        <taxon>Fungi</taxon>
        <taxon>Dikarya</taxon>
        <taxon>Basidiomycota</taxon>
        <taxon>Agaricomycotina</taxon>
        <taxon>Agaricomycetes</taxon>
        <taxon>Agaricomycetidae</taxon>
        <taxon>Agaricales</taxon>
        <taxon>Marasmiineae</taxon>
        <taxon>Omphalotaceae</taxon>
        <taxon>Rhodocollybia</taxon>
    </lineage>
</organism>
<feature type="transmembrane region" description="Helical" evidence="1">
    <location>
        <begin position="205"/>
        <end position="228"/>
    </location>
</feature>
<dbReference type="Pfam" id="PF20152">
    <property type="entry name" value="DUF6534"/>
    <property type="match status" value="1"/>
</dbReference>
<reference evidence="3" key="1">
    <citation type="submission" date="2020-11" db="EMBL/GenBank/DDBJ databases">
        <authorList>
            <consortium name="DOE Joint Genome Institute"/>
            <person name="Ahrendt S."/>
            <person name="Riley R."/>
            <person name="Andreopoulos W."/>
            <person name="Labutti K."/>
            <person name="Pangilinan J."/>
            <person name="Ruiz-Duenas F.J."/>
            <person name="Barrasa J.M."/>
            <person name="Sanchez-Garcia M."/>
            <person name="Camarero S."/>
            <person name="Miyauchi S."/>
            <person name="Serrano A."/>
            <person name="Linde D."/>
            <person name="Babiker R."/>
            <person name="Drula E."/>
            <person name="Ayuso-Fernandez I."/>
            <person name="Pacheco R."/>
            <person name="Padilla G."/>
            <person name="Ferreira P."/>
            <person name="Barriuso J."/>
            <person name="Kellner H."/>
            <person name="Castanera R."/>
            <person name="Alfaro M."/>
            <person name="Ramirez L."/>
            <person name="Pisabarro A.G."/>
            <person name="Kuo A."/>
            <person name="Tritt A."/>
            <person name="Lipzen A."/>
            <person name="He G."/>
            <person name="Yan M."/>
            <person name="Ng V."/>
            <person name="Cullen D."/>
            <person name="Martin F."/>
            <person name="Rosso M.-N."/>
            <person name="Henrissat B."/>
            <person name="Hibbett D."/>
            <person name="Martinez A.T."/>
            <person name="Grigoriev I.V."/>
        </authorList>
    </citation>
    <scope>NUCLEOTIDE SEQUENCE</scope>
    <source>
        <strain evidence="3">AH 40177</strain>
    </source>
</reference>
<feature type="transmembrane region" description="Helical" evidence="1">
    <location>
        <begin position="163"/>
        <end position="184"/>
    </location>
</feature>
<feature type="domain" description="DUF6534" evidence="2">
    <location>
        <begin position="170"/>
        <end position="256"/>
    </location>
</feature>
<evidence type="ECO:0000313" key="3">
    <source>
        <dbReference type="EMBL" id="KAF9059855.1"/>
    </source>
</evidence>
<keyword evidence="4" id="KW-1185">Reference proteome</keyword>
<sequence>MFHCWGSRIIYYQFIGYMLSYLLQGILFVQMFLYCLVFRRTDPIYLRITVLSIFMVELASTLIATVTVIESIVLAGYLSFSVALQPAFTGICILCGLAATMVQGSYAWRIHLLGGSWKITVPIMILSVTQCVMVSYWGSLGVVMAPVLEGGASMSPSTDSGFFTVWLVSSTICDIMITITLFYLRKQIQSTQSQSLIARVQRAMTIAIDTGVLTAISASVQLLLFLSLENSLVDLTLFYPLPKLYSNSLMATLNARIVVKAGTFPDDNAEVEDKLLEHGAGNKTIGDPESLKSL</sequence>
<keyword evidence="1" id="KW-0472">Membrane</keyword>
<feature type="transmembrane region" description="Helical" evidence="1">
    <location>
        <begin position="75"/>
        <end position="102"/>
    </location>
</feature>
<feature type="transmembrane region" description="Helical" evidence="1">
    <location>
        <begin position="44"/>
        <end position="69"/>
    </location>
</feature>
<dbReference type="OrthoDB" id="2681808at2759"/>
<accession>A0A9P5PCU5</accession>